<feature type="region of interest" description="Disordered" evidence="2">
    <location>
        <begin position="160"/>
        <end position="209"/>
    </location>
</feature>
<reference evidence="3" key="1">
    <citation type="submission" date="2020-05" db="UniProtKB">
        <authorList>
            <consortium name="EnsemblMetazoa"/>
        </authorList>
    </citation>
    <scope>IDENTIFICATION</scope>
    <source>
        <strain evidence="3">Jacobina</strain>
    </source>
</reference>
<evidence type="ECO:0000256" key="1">
    <source>
        <dbReference type="SAM" id="Coils"/>
    </source>
</evidence>
<dbReference type="EnsemblMetazoa" id="LLOJ010470-RA">
    <property type="protein sequence ID" value="LLOJ010470-PA"/>
    <property type="gene ID" value="LLOJ010470"/>
</dbReference>
<dbReference type="EMBL" id="AJWK01015539">
    <property type="status" value="NOT_ANNOTATED_CDS"/>
    <property type="molecule type" value="Genomic_DNA"/>
</dbReference>
<dbReference type="Proteomes" id="UP000092461">
    <property type="component" value="Unassembled WGS sequence"/>
</dbReference>
<dbReference type="AlphaFoldDB" id="A0A1B0GLM5"/>
<keyword evidence="1" id="KW-0175">Coiled coil</keyword>
<proteinExistence type="predicted"/>
<feature type="region of interest" description="Disordered" evidence="2">
    <location>
        <begin position="12"/>
        <end position="40"/>
    </location>
</feature>
<protein>
    <submittedName>
        <fullName evidence="3">Uncharacterized protein</fullName>
    </submittedName>
</protein>
<sequence>MTYKFKCQQFESEGCSKTDGARPPNPTPDPTREAPEGVESNQMIQELIDELEKETDDAVQTETVRQIHLLEDFVDWNTDHAEENRKLRQQLQEMTRKVEKLEAQMQENAAPKDIQPVEKRFECYKEDNMILKERISHLEFVTKDQEVTISVLKDIIDFNPVSQSAPTTPHKHSRKEKNTPRGGTPKTPKSLFAGKENLSPAKVLRARNN</sequence>
<accession>A0A1B0GLM5</accession>
<evidence type="ECO:0000256" key="2">
    <source>
        <dbReference type="SAM" id="MobiDB-lite"/>
    </source>
</evidence>
<name>A0A1B0GLM5_LUTLO</name>
<evidence type="ECO:0000313" key="4">
    <source>
        <dbReference type="Proteomes" id="UP000092461"/>
    </source>
</evidence>
<dbReference type="VEuPathDB" id="VectorBase:LLOJ010470"/>
<organism evidence="3 4">
    <name type="scientific">Lutzomyia longipalpis</name>
    <name type="common">Sand fly</name>
    <dbReference type="NCBI Taxonomy" id="7200"/>
    <lineage>
        <taxon>Eukaryota</taxon>
        <taxon>Metazoa</taxon>
        <taxon>Ecdysozoa</taxon>
        <taxon>Arthropoda</taxon>
        <taxon>Hexapoda</taxon>
        <taxon>Insecta</taxon>
        <taxon>Pterygota</taxon>
        <taxon>Neoptera</taxon>
        <taxon>Endopterygota</taxon>
        <taxon>Diptera</taxon>
        <taxon>Nematocera</taxon>
        <taxon>Psychodoidea</taxon>
        <taxon>Psychodidae</taxon>
        <taxon>Lutzomyia</taxon>
        <taxon>Lutzomyia</taxon>
    </lineage>
</organism>
<dbReference type="VEuPathDB" id="VectorBase:LLONM1_000376"/>
<evidence type="ECO:0000313" key="3">
    <source>
        <dbReference type="EnsemblMetazoa" id="LLOJ010470-PA"/>
    </source>
</evidence>
<keyword evidence="4" id="KW-1185">Reference proteome</keyword>
<feature type="coiled-coil region" evidence="1">
    <location>
        <begin position="41"/>
        <end position="108"/>
    </location>
</feature>